<dbReference type="EMBL" id="SUMC01000034">
    <property type="protein sequence ID" value="TKA08074.1"/>
    <property type="molecule type" value="Genomic_DNA"/>
</dbReference>
<dbReference type="PANTHER" id="PTHR43580">
    <property type="entry name" value="OXIDOREDUCTASE GLYR1-RELATED"/>
    <property type="match status" value="1"/>
</dbReference>
<feature type="domain" description="6-phosphogluconate dehydrogenase NADP-binding" evidence="5">
    <location>
        <begin position="3"/>
        <end position="162"/>
    </location>
</feature>
<dbReference type="InterPro" id="IPR002204">
    <property type="entry name" value="3-OH-isobutyrate_DH-rel_CS"/>
</dbReference>
<dbReference type="GO" id="GO:0016054">
    <property type="term" value="P:organic acid catabolic process"/>
    <property type="evidence" value="ECO:0007669"/>
    <property type="project" value="UniProtKB-ARBA"/>
</dbReference>
<dbReference type="PROSITE" id="PS00895">
    <property type="entry name" value="3_HYDROXYISOBUT_DH"/>
    <property type="match status" value="1"/>
</dbReference>
<feature type="active site" evidence="4">
    <location>
        <position position="171"/>
    </location>
</feature>
<evidence type="ECO:0000256" key="3">
    <source>
        <dbReference type="ARBA" id="ARBA00023027"/>
    </source>
</evidence>
<evidence type="ECO:0000259" key="5">
    <source>
        <dbReference type="Pfam" id="PF03446"/>
    </source>
</evidence>
<keyword evidence="8" id="KW-1185">Reference proteome</keyword>
<evidence type="ECO:0000256" key="4">
    <source>
        <dbReference type="PIRSR" id="PIRSR000103-1"/>
    </source>
</evidence>
<dbReference type="PIRSF" id="PIRSF000103">
    <property type="entry name" value="HIBADH"/>
    <property type="match status" value="1"/>
</dbReference>
<reference evidence="7 8" key="1">
    <citation type="submission" date="2019-04" db="EMBL/GenBank/DDBJ databases">
        <title>Streptomyces oryziradicis sp. nov., a novel actinomycete isolated from rhizosphere soil of rice (Oryza sativa L.).</title>
        <authorList>
            <person name="Li C."/>
        </authorList>
    </citation>
    <scope>NUCLEOTIDE SEQUENCE [LARGE SCALE GENOMIC DNA]</scope>
    <source>
        <strain evidence="7 8">NEAU-C40</strain>
    </source>
</reference>
<proteinExistence type="inferred from homology"/>
<dbReference type="GO" id="GO:0051287">
    <property type="term" value="F:NAD binding"/>
    <property type="evidence" value="ECO:0007669"/>
    <property type="project" value="InterPro"/>
</dbReference>
<dbReference type="InterPro" id="IPR015815">
    <property type="entry name" value="HIBADH-related"/>
</dbReference>
<keyword evidence="3" id="KW-0520">NAD</keyword>
<dbReference type="GO" id="GO:0050661">
    <property type="term" value="F:NADP binding"/>
    <property type="evidence" value="ECO:0007669"/>
    <property type="project" value="InterPro"/>
</dbReference>
<name>A0A4U0SEU3_9ACTN</name>
<dbReference type="InterPro" id="IPR051265">
    <property type="entry name" value="HIBADH-related_NP60_sf"/>
</dbReference>
<dbReference type="InterPro" id="IPR013328">
    <property type="entry name" value="6PGD_dom2"/>
</dbReference>
<dbReference type="Gene3D" id="1.10.1040.10">
    <property type="entry name" value="N-(1-d-carboxylethyl)-l-norvaline Dehydrogenase, domain 2"/>
    <property type="match status" value="1"/>
</dbReference>
<keyword evidence="2" id="KW-0560">Oxidoreductase</keyword>
<evidence type="ECO:0000259" key="6">
    <source>
        <dbReference type="Pfam" id="PF14833"/>
    </source>
</evidence>
<evidence type="ECO:0000313" key="8">
    <source>
        <dbReference type="Proteomes" id="UP000305778"/>
    </source>
</evidence>
<evidence type="ECO:0000313" key="7">
    <source>
        <dbReference type="EMBL" id="TKA08074.1"/>
    </source>
</evidence>
<dbReference type="AlphaFoldDB" id="A0A4U0SEU3"/>
<dbReference type="PANTHER" id="PTHR43580:SF2">
    <property type="entry name" value="CYTOKINE-LIKE NUCLEAR FACTOR N-PAC"/>
    <property type="match status" value="1"/>
</dbReference>
<dbReference type="RefSeq" id="WP_136727032.1">
    <property type="nucleotide sequence ID" value="NZ_SUMC01000034.1"/>
</dbReference>
<dbReference type="InterPro" id="IPR006115">
    <property type="entry name" value="6PGDH_NADP-bd"/>
</dbReference>
<evidence type="ECO:0000256" key="1">
    <source>
        <dbReference type="ARBA" id="ARBA00009080"/>
    </source>
</evidence>
<dbReference type="Pfam" id="PF14833">
    <property type="entry name" value="NAD_binding_11"/>
    <property type="match status" value="1"/>
</dbReference>
<dbReference type="SUPFAM" id="SSF51735">
    <property type="entry name" value="NAD(P)-binding Rossmann-fold domains"/>
    <property type="match status" value="1"/>
</dbReference>
<protein>
    <submittedName>
        <fullName evidence="7">NAD(P)-dependent oxidoreductase</fullName>
    </submittedName>
</protein>
<dbReference type="OrthoDB" id="3185659at2"/>
<accession>A0A4U0SEU3</accession>
<gene>
    <name evidence="7" type="ORF">FCI23_29695</name>
</gene>
<evidence type="ECO:0000256" key="2">
    <source>
        <dbReference type="ARBA" id="ARBA00023002"/>
    </source>
</evidence>
<dbReference type="InterPro" id="IPR036291">
    <property type="entry name" value="NAD(P)-bd_dom_sf"/>
</dbReference>
<sequence length="304" mass="31310">MITIGFVGLGAMGGRMAGRLVAAGHEVYGTNRTASKAAGLIERGMRWRDTPREVAEAASVVFSMVADDTALDAITTGPDGILAGLGPSKIYVDMSTVSPQTSQELAERVRSRGARMLDAPVSGSVPAAEDGSLAIMVGGPQDAFRTVEPLLRQLGRTVTHVGDNGQGLVLKLAINISLGVQTLAFSEGLLLAERGGIDPKLAADVMTGSAIGSPALKARVPLMLDLPEEAWFDVELMQKDIRLALQAGHALGVPLPATATTDEILTVAREQGYGGRDLAALFQVLARMSGAPDGAGASRGGGSA</sequence>
<feature type="domain" description="3-hydroxyisobutyrate dehydrogenase-like NAD-binding" evidence="6">
    <location>
        <begin position="165"/>
        <end position="285"/>
    </location>
</feature>
<dbReference type="Pfam" id="PF03446">
    <property type="entry name" value="NAD_binding_2"/>
    <property type="match status" value="1"/>
</dbReference>
<dbReference type="Proteomes" id="UP000305778">
    <property type="component" value="Unassembled WGS sequence"/>
</dbReference>
<dbReference type="InterPro" id="IPR029154">
    <property type="entry name" value="HIBADH-like_NADP-bd"/>
</dbReference>
<dbReference type="InterPro" id="IPR008927">
    <property type="entry name" value="6-PGluconate_DH-like_C_sf"/>
</dbReference>
<dbReference type="GO" id="GO:0016491">
    <property type="term" value="F:oxidoreductase activity"/>
    <property type="evidence" value="ECO:0007669"/>
    <property type="project" value="UniProtKB-KW"/>
</dbReference>
<comment type="similarity">
    <text evidence="1">Belongs to the HIBADH-related family.</text>
</comment>
<dbReference type="SUPFAM" id="SSF48179">
    <property type="entry name" value="6-phosphogluconate dehydrogenase C-terminal domain-like"/>
    <property type="match status" value="1"/>
</dbReference>
<organism evidence="7 8">
    <name type="scientific">Actinacidiphila oryziradicis</name>
    <dbReference type="NCBI Taxonomy" id="2571141"/>
    <lineage>
        <taxon>Bacteria</taxon>
        <taxon>Bacillati</taxon>
        <taxon>Actinomycetota</taxon>
        <taxon>Actinomycetes</taxon>
        <taxon>Kitasatosporales</taxon>
        <taxon>Streptomycetaceae</taxon>
        <taxon>Actinacidiphila</taxon>
    </lineage>
</organism>
<comment type="caution">
    <text evidence="7">The sequence shown here is derived from an EMBL/GenBank/DDBJ whole genome shotgun (WGS) entry which is preliminary data.</text>
</comment>
<dbReference type="Gene3D" id="3.40.50.720">
    <property type="entry name" value="NAD(P)-binding Rossmann-like Domain"/>
    <property type="match status" value="1"/>
</dbReference>